<name>Q4RNK0_TETNG</name>
<protein>
    <submittedName>
        <fullName evidence="2">(spotted green pufferfish) hypothetical protein</fullName>
    </submittedName>
</protein>
<proteinExistence type="predicted"/>
<evidence type="ECO:0000256" key="1">
    <source>
        <dbReference type="SAM" id="MobiDB-lite"/>
    </source>
</evidence>
<reference evidence="2" key="2">
    <citation type="submission" date="2004-02" db="EMBL/GenBank/DDBJ databases">
        <authorList>
            <consortium name="Genoscope"/>
            <consortium name="Whitehead Institute Centre for Genome Research"/>
        </authorList>
    </citation>
    <scope>NUCLEOTIDE SEQUENCE</scope>
</reference>
<dbReference type="KEGG" id="tng:GSTEN00031518G001"/>
<sequence length="68" mass="7453">MEVTRNAGGEGADHASADPSSLNSLDQFKSRLQKPELHRDPENTPVRKDEPGRLPVAAHPRAEREDPA</sequence>
<feature type="compositionally biased region" description="Polar residues" evidence="1">
    <location>
        <begin position="18"/>
        <end position="27"/>
    </location>
</feature>
<dbReference type="AlphaFoldDB" id="Q4RNK0"/>
<organism evidence="2">
    <name type="scientific">Tetraodon nigroviridis</name>
    <name type="common">Spotted green pufferfish</name>
    <name type="synonym">Chelonodon nigroviridis</name>
    <dbReference type="NCBI Taxonomy" id="99883"/>
    <lineage>
        <taxon>Eukaryota</taxon>
        <taxon>Metazoa</taxon>
        <taxon>Chordata</taxon>
        <taxon>Craniata</taxon>
        <taxon>Vertebrata</taxon>
        <taxon>Euteleostomi</taxon>
        <taxon>Actinopterygii</taxon>
        <taxon>Neopterygii</taxon>
        <taxon>Teleostei</taxon>
        <taxon>Neoteleostei</taxon>
        <taxon>Acanthomorphata</taxon>
        <taxon>Eupercaria</taxon>
        <taxon>Tetraodontiformes</taxon>
        <taxon>Tetradontoidea</taxon>
        <taxon>Tetraodontidae</taxon>
        <taxon>Tetraodon</taxon>
    </lineage>
</organism>
<dbReference type="EMBL" id="CAAE01015012">
    <property type="protein sequence ID" value="CAG10032.1"/>
    <property type="molecule type" value="Genomic_DNA"/>
</dbReference>
<accession>Q4RNK0</accession>
<feature type="region of interest" description="Disordered" evidence="1">
    <location>
        <begin position="1"/>
        <end position="68"/>
    </location>
</feature>
<comment type="caution">
    <text evidence="2">The sequence shown here is derived from an EMBL/GenBank/DDBJ whole genome shotgun (WGS) entry which is preliminary data.</text>
</comment>
<gene>
    <name evidence="2" type="ORF">GSTENG00031518001</name>
</gene>
<evidence type="ECO:0000313" key="2">
    <source>
        <dbReference type="EMBL" id="CAG10032.1"/>
    </source>
</evidence>
<feature type="compositionally biased region" description="Basic and acidic residues" evidence="1">
    <location>
        <begin position="33"/>
        <end position="52"/>
    </location>
</feature>
<reference evidence="2" key="1">
    <citation type="journal article" date="2004" name="Nature">
        <title>Genome duplication in the teleost fish Tetraodon nigroviridis reveals the early vertebrate proto-karyotype.</title>
        <authorList>
            <person name="Jaillon O."/>
            <person name="Aury J.-M."/>
            <person name="Brunet F."/>
            <person name="Petit J.-L."/>
            <person name="Stange-Thomann N."/>
            <person name="Mauceli E."/>
            <person name="Bouneau L."/>
            <person name="Fischer C."/>
            <person name="Ozouf-Costaz C."/>
            <person name="Bernot A."/>
            <person name="Nicaud S."/>
            <person name="Jaffe D."/>
            <person name="Fisher S."/>
            <person name="Lutfalla G."/>
            <person name="Dossat C."/>
            <person name="Segurens B."/>
            <person name="Dasilva C."/>
            <person name="Salanoubat M."/>
            <person name="Levy M."/>
            <person name="Boudet N."/>
            <person name="Castellano S."/>
            <person name="Anthouard V."/>
            <person name="Jubin C."/>
            <person name="Castelli V."/>
            <person name="Katinka M."/>
            <person name="Vacherie B."/>
            <person name="Biemont C."/>
            <person name="Skalli Z."/>
            <person name="Cattolico L."/>
            <person name="Poulain J."/>
            <person name="De Berardinis V."/>
            <person name="Cruaud C."/>
            <person name="Duprat S."/>
            <person name="Brottier P."/>
            <person name="Coutanceau J.-P."/>
            <person name="Gouzy J."/>
            <person name="Parra G."/>
            <person name="Lardier G."/>
            <person name="Chapple C."/>
            <person name="McKernan K.J."/>
            <person name="McEwan P."/>
            <person name="Bosak S."/>
            <person name="Kellis M."/>
            <person name="Volff J.-N."/>
            <person name="Guigo R."/>
            <person name="Zody M.C."/>
            <person name="Mesirov J."/>
            <person name="Lindblad-Toh K."/>
            <person name="Birren B."/>
            <person name="Nusbaum C."/>
            <person name="Kahn D."/>
            <person name="Robinson-Rechavi M."/>
            <person name="Laudet V."/>
            <person name="Schachter V."/>
            <person name="Quetier F."/>
            <person name="Saurin W."/>
            <person name="Scarpelli C."/>
            <person name="Wincker P."/>
            <person name="Lander E.S."/>
            <person name="Weissenbach J."/>
            <person name="Roest Crollius H."/>
        </authorList>
    </citation>
    <scope>NUCLEOTIDE SEQUENCE [LARGE SCALE GENOMIC DNA]</scope>
</reference>